<feature type="region of interest" description="Disordered" evidence="6">
    <location>
        <begin position="1"/>
        <end position="37"/>
    </location>
</feature>
<name>A0A811S6A5_9POAL</name>
<dbReference type="InterPro" id="IPR001357">
    <property type="entry name" value="BRCT_dom"/>
</dbReference>
<protein>
    <recommendedName>
        <fullName evidence="7">BRCT domain-containing protein</fullName>
    </recommendedName>
</protein>
<gene>
    <name evidence="8" type="ORF">NCGR_LOCUS61882</name>
</gene>
<keyword evidence="2" id="KW-0677">Repeat</keyword>
<dbReference type="SUPFAM" id="SSF52113">
    <property type="entry name" value="BRCT domain"/>
    <property type="match status" value="1"/>
</dbReference>
<dbReference type="CDD" id="cd17725">
    <property type="entry name" value="BRCT_XRCC1_rpt1"/>
    <property type="match status" value="1"/>
</dbReference>
<dbReference type="Pfam" id="PF00533">
    <property type="entry name" value="BRCT"/>
    <property type="match status" value="1"/>
</dbReference>
<organism evidence="8 9">
    <name type="scientific">Miscanthus lutarioriparius</name>
    <dbReference type="NCBI Taxonomy" id="422564"/>
    <lineage>
        <taxon>Eukaryota</taxon>
        <taxon>Viridiplantae</taxon>
        <taxon>Streptophyta</taxon>
        <taxon>Embryophyta</taxon>
        <taxon>Tracheophyta</taxon>
        <taxon>Spermatophyta</taxon>
        <taxon>Magnoliopsida</taxon>
        <taxon>Liliopsida</taxon>
        <taxon>Poales</taxon>
        <taxon>Poaceae</taxon>
        <taxon>PACMAD clade</taxon>
        <taxon>Panicoideae</taxon>
        <taxon>Andropogonodae</taxon>
        <taxon>Andropogoneae</taxon>
        <taxon>Saccharinae</taxon>
        <taxon>Miscanthus</taxon>
    </lineage>
</organism>
<keyword evidence="4" id="KW-0234">DNA repair</keyword>
<comment type="subcellular location">
    <subcellularLocation>
        <location evidence="1">Nucleus</location>
    </subcellularLocation>
</comment>
<keyword evidence="3" id="KW-0227">DNA damage</keyword>
<dbReference type="EMBL" id="CAJGYO010000018">
    <property type="protein sequence ID" value="CAD6337784.1"/>
    <property type="molecule type" value="Genomic_DNA"/>
</dbReference>
<feature type="region of interest" description="Disordered" evidence="6">
    <location>
        <begin position="300"/>
        <end position="327"/>
    </location>
</feature>
<sequence length="350" mass="39329">MSGSKRSLPSWMGSSKDGEDDSSKKKQAGTSQKAQKGPDFSKLLDGVVFVLSGFVNPERSTLRSQALDMGAEYRADWTSDCTTLLVCAFVNTPKFRQVQADNGTIISKDWIFESYKQKKLVDIEPFLMHAGKPWRKNKEPVETDQEIAMRRRQHKMHQKQVQQSRVKPSTSDATEAGNLESTNKCFSPSKIKQWAVDDLAQTMSWLDSQEEKPEPSELKTIASEGVITCLQDAIESLEQGNDIKGVAEQWSFVPHVVNELLKLDGGGKGAALPKEQLCQLAAKCKKIYQAEFARVDIDGKNKDKHRNDSHVTEHRRKTKSDDDHYDSDETIEMTEEEIDFACRQLPGLCG</sequence>
<dbReference type="InterPro" id="IPR045080">
    <property type="entry name" value="BRCT_XRCC1_rpt1"/>
</dbReference>
<dbReference type="Gene3D" id="3.40.50.10190">
    <property type="entry name" value="BRCT domain"/>
    <property type="match status" value="1"/>
</dbReference>
<evidence type="ECO:0000256" key="1">
    <source>
        <dbReference type="ARBA" id="ARBA00004123"/>
    </source>
</evidence>
<dbReference type="OrthoDB" id="25840at2759"/>
<feature type="domain" description="BRCT" evidence="7">
    <location>
        <begin position="39"/>
        <end position="128"/>
    </location>
</feature>
<feature type="compositionally biased region" description="Polar residues" evidence="6">
    <location>
        <begin position="159"/>
        <end position="182"/>
    </location>
</feature>
<evidence type="ECO:0000256" key="6">
    <source>
        <dbReference type="SAM" id="MobiDB-lite"/>
    </source>
</evidence>
<evidence type="ECO:0000313" key="9">
    <source>
        <dbReference type="Proteomes" id="UP000604825"/>
    </source>
</evidence>
<dbReference type="GO" id="GO:0006284">
    <property type="term" value="P:base-excision repair"/>
    <property type="evidence" value="ECO:0007669"/>
    <property type="project" value="InterPro"/>
</dbReference>
<feature type="region of interest" description="Disordered" evidence="6">
    <location>
        <begin position="155"/>
        <end position="182"/>
    </location>
</feature>
<reference evidence="8" key="1">
    <citation type="submission" date="2020-10" db="EMBL/GenBank/DDBJ databases">
        <authorList>
            <person name="Han B."/>
            <person name="Lu T."/>
            <person name="Zhao Q."/>
            <person name="Huang X."/>
            <person name="Zhao Y."/>
        </authorList>
    </citation>
    <scope>NUCLEOTIDE SEQUENCE</scope>
</reference>
<dbReference type="InterPro" id="IPR036420">
    <property type="entry name" value="BRCT_dom_sf"/>
</dbReference>
<comment type="caution">
    <text evidence="8">The sequence shown here is derived from an EMBL/GenBank/DDBJ whole genome shotgun (WGS) entry which is preliminary data.</text>
</comment>
<proteinExistence type="predicted"/>
<evidence type="ECO:0000259" key="7">
    <source>
        <dbReference type="PROSITE" id="PS50172"/>
    </source>
</evidence>
<dbReference type="GO" id="GO:0006303">
    <property type="term" value="P:double-strand break repair via nonhomologous end joining"/>
    <property type="evidence" value="ECO:0007669"/>
    <property type="project" value="InterPro"/>
</dbReference>
<evidence type="ECO:0000256" key="4">
    <source>
        <dbReference type="ARBA" id="ARBA00023204"/>
    </source>
</evidence>
<dbReference type="AlphaFoldDB" id="A0A811S6A5"/>
<evidence type="ECO:0000256" key="2">
    <source>
        <dbReference type="ARBA" id="ARBA00022737"/>
    </source>
</evidence>
<dbReference type="GO" id="GO:0000012">
    <property type="term" value="P:single strand break repair"/>
    <property type="evidence" value="ECO:0007669"/>
    <property type="project" value="InterPro"/>
</dbReference>
<dbReference type="PANTHER" id="PTHR11370:SF5">
    <property type="entry name" value="DNA REPAIR PROTEIN XRCC1"/>
    <property type="match status" value="1"/>
</dbReference>
<dbReference type="SMART" id="SM00292">
    <property type="entry name" value="BRCT"/>
    <property type="match status" value="1"/>
</dbReference>
<evidence type="ECO:0000313" key="8">
    <source>
        <dbReference type="EMBL" id="CAD6337784.1"/>
    </source>
</evidence>
<evidence type="ECO:0000256" key="3">
    <source>
        <dbReference type="ARBA" id="ARBA00022763"/>
    </source>
</evidence>
<accession>A0A811S6A5</accession>
<keyword evidence="5" id="KW-0539">Nucleus</keyword>
<dbReference type="PROSITE" id="PS50172">
    <property type="entry name" value="BRCT"/>
    <property type="match status" value="1"/>
</dbReference>
<dbReference type="PANTHER" id="PTHR11370">
    <property type="entry name" value="DNA-REPAIR PROTEIN XRCC1"/>
    <property type="match status" value="1"/>
</dbReference>
<dbReference type="GO" id="GO:0005634">
    <property type="term" value="C:nucleus"/>
    <property type="evidence" value="ECO:0007669"/>
    <property type="project" value="UniProtKB-SubCell"/>
</dbReference>
<dbReference type="Proteomes" id="UP000604825">
    <property type="component" value="Unassembled WGS sequence"/>
</dbReference>
<evidence type="ECO:0000256" key="5">
    <source>
        <dbReference type="ARBA" id="ARBA00023242"/>
    </source>
</evidence>
<keyword evidence="9" id="KW-1185">Reference proteome</keyword>
<feature type="compositionally biased region" description="Basic and acidic residues" evidence="6">
    <location>
        <begin position="300"/>
        <end position="312"/>
    </location>
</feature>
<dbReference type="GO" id="GO:0003684">
    <property type="term" value="F:damaged DNA binding"/>
    <property type="evidence" value="ECO:0007669"/>
    <property type="project" value="InterPro"/>
</dbReference>